<keyword evidence="2" id="KW-1185">Reference proteome</keyword>
<dbReference type="GeneID" id="14542350"/>
<dbReference type="EMBL" id="HE681726">
    <property type="protein sequence ID" value="CCG25131.1"/>
    <property type="molecule type" value="Genomic_DNA"/>
</dbReference>
<dbReference type="OrthoDB" id="337660at2759"/>
<dbReference type="KEGG" id="cot:CORT_0H00130"/>
<name>H8XBE3_CANO9</name>
<dbReference type="AlphaFoldDB" id="H8XBE3"/>
<dbReference type="RefSeq" id="XP_003871256.1">
    <property type="nucleotide sequence ID" value="XM_003871207.1"/>
</dbReference>
<evidence type="ECO:0000313" key="1">
    <source>
        <dbReference type="EMBL" id="CCG25131.1"/>
    </source>
</evidence>
<proteinExistence type="predicted"/>
<evidence type="ECO:0000313" key="2">
    <source>
        <dbReference type="Proteomes" id="UP000005018"/>
    </source>
</evidence>
<dbReference type="HOGENOM" id="CLU_1209683_0_0_1"/>
<protein>
    <submittedName>
        <fullName evidence="1">Uncharacterized protein</fullName>
    </submittedName>
</protein>
<organism evidence="1 2">
    <name type="scientific">Candida orthopsilosis (strain 90-125)</name>
    <name type="common">Yeast</name>
    <dbReference type="NCBI Taxonomy" id="1136231"/>
    <lineage>
        <taxon>Eukaryota</taxon>
        <taxon>Fungi</taxon>
        <taxon>Dikarya</taxon>
        <taxon>Ascomycota</taxon>
        <taxon>Saccharomycotina</taxon>
        <taxon>Pichiomycetes</taxon>
        <taxon>Debaryomycetaceae</taxon>
        <taxon>Candida/Lodderomyces clade</taxon>
        <taxon>Candida</taxon>
    </lineage>
</organism>
<sequence length="261" mass="30577">MPLVLEITGTNLKAGVADSTRPEVLPVKYHHYKHLHRFPPNYHLNGHSITQEQKNEIVKNLSPKFQQEVKEYEKYLGHFLPLMNEAFPVHFIRKLVHQILFQYSLIDDSMFVVDHNYSENFKSVIRDTLKGLRVQEIFFLPCSVLASIGANERDVLVIYFTMECVKMYVVSDLREITIREDSRVNLLNKGDHHDIIQELIDEVIEKSPIDLRRKLRERIVVLSDDSNEYIQFDLTPEKQQFQSRQSVGCWIACALYAQTMD</sequence>
<reference evidence="1 2" key="1">
    <citation type="journal article" date="2012" name="PLoS ONE">
        <title>Sequence and analysis of the genome of the pathogenic yeast Candida orthopsilosis.</title>
        <authorList>
            <person name="Riccombeni A."/>
            <person name="Vidanes G."/>
            <person name="Proux-Wera E."/>
            <person name="Wolfe K.H."/>
            <person name="Butler G."/>
        </authorList>
    </citation>
    <scope>NUCLEOTIDE SEQUENCE [LARGE SCALE GENOMIC DNA]</scope>
    <source>
        <strain evidence="1 2">Co 90-125</strain>
    </source>
</reference>
<dbReference type="Proteomes" id="UP000005018">
    <property type="component" value="Chromosome 8"/>
</dbReference>
<accession>H8XBE3</accession>
<gene>
    <name evidence="1" type="ORF">CORT_0H00130</name>
</gene>